<accession>A0A4Q0PGQ0</accession>
<dbReference type="AlphaFoldDB" id="A0A4Q0PGQ0"/>
<proteinExistence type="predicted"/>
<dbReference type="RefSeq" id="WP_164918196.1">
    <property type="nucleotide sequence ID" value="NZ_JBHUOO010000018.1"/>
</dbReference>
<dbReference type="PROSITE" id="PS52050">
    <property type="entry name" value="WYL"/>
    <property type="match status" value="1"/>
</dbReference>
<dbReference type="Proteomes" id="UP000289859">
    <property type="component" value="Unassembled WGS sequence"/>
</dbReference>
<feature type="domain" description="WYL" evidence="1">
    <location>
        <begin position="124"/>
        <end position="189"/>
    </location>
</feature>
<evidence type="ECO:0000259" key="1">
    <source>
        <dbReference type="Pfam" id="PF13280"/>
    </source>
</evidence>
<dbReference type="InterPro" id="IPR057727">
    <property type="entry name" value="WCX_dom"/>
</dbReference>
<dbReference type="InterPro" id="IPR026881">
    <property type="entry name" value="WYL_dom"/>
</dbReference>
<dbReference type="PANTHER" id="PTHR34580">
    <property type="match status" value="1"/>
</dbReference>
<protein>
    <submittedName>
        <fullName evidence="3">Putative DNA-binding transcriptional regulator YafY</fullName>
    </submittedName>
</protein>
<dbReference type="InterPro" id="IPR051534">
    <property type="entry name" value="CBASS_pafABC_assoc_protein"/>
</dbReference>
<reference evidence="3 4" key="1">
    <citation type="submission" date="2018-07" db="EMBL/GenBank/DDBJ databases">
        <title>Leeuwenhoekiella genomics.</title>
        <authorList>
            <person name="Tahon G."/>
            <person name="Willems A."/>
        </authorList>
    </citation>
    <scope>NUCLEOTIDE SEQUENCE [LARGE SCALE GENOMIC DNA]</scope>
    <source>
        <strain evidence="3 4">LMG 29608</strain>
    </source>
</reference>
<sequence>MSTYAKISRLGKIVSLIEHKPGISLAEIQEGLSHYEESKPISKRTLERDLATIRSEFFIQAEYNNALQGYKIDDSALDETYEFLKLVEFASVGKLLKDGKTDLSKFSDLVELDDSSIFTGIHLVKKIITAILQQQHIRFKHINYWENTEKDYTITPLRIKEYLNRWYVIGVPHKSKEIRTFGIDRLKDLDTAGASMIKYKDYEEQLNRFHKIIGLNFNEGDGKTKRIKLRVFHKHLKYLQSLPLHRSQQIDWQRGQEHGIVTYRIVPNYEFKIQILKMHCFAEVLEPSELREEIKSMLQEALDQY</sequence>
<comment type="caution">
    <text evidence="3">The sequence shown here is derived from an EMBL/GenBank/DDBJ whole genome shotgun (WGS) entry which is preliminary data.</text>
</comment>
<dbReference type="EMBL" id="QOVK01000001">
    <property type="protein sequence ID" value="RXG26043.1"/>
    <property type="molecule type" value="Genomic_DNA"/>
</dbReference>
<name>A0A4Q0PGQ0_9FLAO</name>
<evidence type="ECO:0000259" key="2">
    <source>
        <dbReference type="Pfam" id="PF25583"/>
    </source>
</evidence>
<dbReference type="GO" id="GO:0003677">
    <property type="term" value="F:DNA binding"/>
    <property type="evidence" value="ECO:0007669"/>
    <property type="project" value="UniProtKB-KW"/>
</dbReference>
<feature type="domain" description="WCX" evidence="2">
    <location>
        <begin position="226"/>
        <end position="302"/>
    </location>
</feature>
<gene>
    <name evidence="3" type="ORF">DSM02_34</name>
</gene>
<dbReference type="PANTHER" id="PTHR34580:SF9">
    <property type="entry name" value="SLL5097 PROTEIN"/>
    <property type="match status" value="1"/>
</dbReference>
<keyword evidence="3" id="KW-0238">DNA-binding</keyword>
<dbReference type="Pfam" id="PF13280">
    <property type="entry name" value="WYL"/>
    <property type="match status" value="1"/>
</dbReference>
<evidence type="ECO:0000313" key="4">
    <source>
        <dbReference type="Proteomes" id="UP000289859"/>
    </source>
</evidence>
<dbReference type="Pfam" id="PF25583">
    <property type="entry name" value="WCX"/>
    <property type="match status" value="1"/>
</dbReference>
<keyword evidence="4" id="KW-1185">Reference proteome</keyword>
<organism evidence="3 4">
    <name type="scientific">Leeuwenhoekiella polynyae</name>
    <dbReference type="NCBI Taxonomy" id="1550906"/>
    <lineage>
        <taxon>Bacteria</taxon>
        <taxon>Pseudomonadati</taxon>
        <taxon>Bacteroidota</taxon>
        <taxon>Flavobacteriia</taxon>
        <taxon>Flavobacteriales</taxon>
        <taxon>Flavobacteriaceae</taxon>
        <taxon>Leeuwenhoekiella</taxon>
    </lineage>
</organism>
<evidence type="ECO:0000313" key="3">
    <source>
        <dbReference type="EMBL" id="RXG26043.1"/>
    </source>
</evidence>